<dbReference type="PANTHER" id="PTHR23101">
    <property type="entry name" value="RAB GDP/GTP EXCHANGE FACTOR"/>
    <property type="match status" value="1"/>
</dbReference>
<dbReference type="GO" id="GO:0030139">
    <property type="term" value="C:endocytic vesicle"/>
    <property type="evidence" value="ECO:0007669"/>
    <property type="project" value="TreeGrafter"/>
</dbReference>
<dbReference type="InterPro" id="IPR037191">
    <property type="entry name" value="VPS9_dom_sf"/>
</dbReference>
<evidence type="ECO:0000313" key="3">
    <source>
        <dbReference type="Proteomes" id="UP000549394"/>
    </source>
</evidence>
<reference evidence="2 3" key="1">
    <citation type="submission" date="2020-08" db="EMBL/GenBank/DDBJ databases">
        <authorList>
            <person name="Hejnol A."/>
        </authorList>
    </citation>
    <scope>NUCLEOTIDE SEQUENCE [LARGE SCALE GENOMIC DNA]</scope>
</reference>
<dbReference type="GO" id="GO:0016192">
    <property type="term" value="P:vesicle-mediated transport"/>
    <property type="evidence" value="ECO:0007669"/>
    <property type="project" value="InterPro"/>
</dbReference>
<dbReference type="SUPFAM" id="SSF109993">
    <property type="entry name" value="VPS9 domain"/>
    <property type="match status" value="1"/>
</dbReference>
<dbReference type="GO" id="GO:0031267">
    <property type="term" value="F:small GTPase binding"/>
    <property type="evidence" value="ECO:0007669"/>
    <property type="project" value="TreeGrafter"/>
</dbReference>
<dbReference type="Gene3D" id="1.10.246.120">
    <property type="match status" value="1"/>
</dbReference>
<dbReference type="OrthoDB" id="10264848at2759"/>
<evidence type="ECO:0000313" key="2">
    <source>
        <dbReference type="EMBL" id="CAD5116846.1"/>
    </source>
</evidence>
<dbReference type="PROSITE" id="PS51205">
    <property type="entry name" value="VPS9"/>
    <property type="match status" value="1"/>
</dbReference>
<dbReference type="PANTHER" id="PTHR23101:SF25">
    <property type="entry name" value="GTPASE-ACTIVATING PROTEIN AND VPS9 DOMAIN-CONTAINING PROTEIN 1"/>
    <property type="match status" value="1"/>
</dbReference>
<dbReference type="InterPro" id="IPR045046">
    <property type="entry name" value="Vps9-like"/>
</dbReference>
<dbReference type="InterPro" id="IPR003123">
    <property type="entry name" value="VPS9"/>
</dbReference>
<evidence type="ECO:0000259" key="1">
    <source>
        <dbReference type="PROSITE" id="PS51205"/>
    </source>
</evidence>
<dbReference type="AlphaFoldDB" id="A0A7I8VLA0"/>
<dbReference type="Gene3D" id="1.20.1050.80">
    <property type="entry name" value="VPS9 domain"/>
    <property type="match status" value="1"/>
</dbReference>
<accession>A0A7I8VLA0</accession>
<proteinExistence type="predicted"/>
<dbReference type="GO" id="GO:0005829">
    <property type="term" value="C:cytosol"/>
    <property type="evidence" value="ECO:0007669"/>
    <property type="project" value="TreeGrafter"/>
</dbReference>
<protein>
    <submittedName>
        <fullName evidence="2">DgyrCDS5690</fullName>
    </submittedName>
</protein>
<keyword evidence="3" id="KW-1185">Reference proteome</keyword>
<sequence length="325" mass="38190">MNESICSWDSENTSRISANDQLNDSNLEEWQNIQYPTYNKNYLENIRATTERGVPKLYSLFSDKDLVTSSDEEDGCRSRNRLGKFRPDKLSTRRFLTDLQVYTLNERTTERFLDKCYNLISELKSMDKKNTSIKRFRKKLFAFYSEIDKLMKTDKDFWVGDEENVSKVIECVERYVLTRLFCQLFTLSISEFNDEDCKFYHKCHTLKWIEPHHLRCPLRMDNEDVVCQIRKATSTLQRIINKKNPFEMMNCALRAVKFCEKALLASGFEVVCADDLVTVMIYVVLQASPLHVRSTEEFLLNFALPCRIERGQEAYCFATLVSCIK</sequence>
<gene>
    <name evidence="2" type="ORF">DGYR_LOCUS5433</name>
</gene>
<dbReference type="Pfam" id="PF02204">
    <property type="entry name" value="VPS9"/>
    <property type="match status" value="1"/>
</dbReference>
<feature type="domain" description="VPS9" evidence="1">
    <location>
        <begin position="193"/>
        <end position="325"/>
    </location>
</feature>
<name>A0A7I8VLA0_9ANNE</name>
<comment type="caution">
    <text evidence="2">The sequence shown here is derived from an EMBL/GenBank/DDBJ whole genome shotgun (WGS) entry which is preliminary data.</text>
</comment>
<dbReference type="GO" id="GO:0005085">
    <property type="term" value="F:guanyl-nucleotide exchange factor activity"/>
    <property type="evidence" value="ECO:0007669"/>
    <property type="project" value="InterPro"/>
</dbReference>
<organism evidence="2 3">
    <name type="scientific">Dimorphilus gyrociliatus</name>
    <dbReference type="NCBI Taxonomy" id="2664684"/>
    <lineage>
        <taxon>Eukaryota</taxon>
        <taxon>Metazoa</taxon>
        <taxon>Spiralia</taxon>
        <taxon>Lophotrochozoa</taxon>
        <taxon>Annelida</taxon>
        <taxon>Polychaeta</taxon>
        <taxon>Polychaeta incertae sedis</taxon>
        <taxon>Dinophilidae</taxon>
        <taxon>Dimorphilus</taxon>
    </lineage>
</organism>
<dbReference type="Proteomes" id="UP000549394">
    <property type="component" value="Unassembled WGS sequence"/>
</dbReference>
<dbReference type="EMBL" id="CAJFCJ010000007">
    <property type="protein sequence ID" value="CAD5116846.1"/>
    <property type="molecule type" value="Genomic_DNA"/>
</dbReference>